<evidence type="ECO:0000313" key="2">
    <source>
        <dbReference type="Proteomes" id="UP000192411"/>
    </source>
</evidence>
<proteinExistence type="predicted"/>
<gene>
    <name evidence="1" type="ORF">BST47_09775</name>
</gene>
<reference evidence="1 2" key="1">
    <citation type="submission" date="2017-02" db="EMBL/GenBank/DDBJ databases">
        <title>The new phylogeny of genus Mycobacterium.</title>
        <authorList>
            <person name="Tortoli E."/>
            <person name="Trovato A."/>
            <person name="Cirillo D.M."/>
        </authorList>
    </citation>
    <scope>NUCLEOTIDE SEQUENCE [LARGE SCALE GENOMIC DNA]</scope>
    <source>
        <strain evidence="1 2">DSM 44338</strain>
    </source>
</reference>
<dbReference type="AlphaFoldDB" id="A0A1X0JTH5"/>
<accession>A0A1X0JTH5</accession>
<dbReference type="Proteomes" id="UP000192411">
    <property type="component" value="Unassembled WGS sequence"/>
</dbReference>
<organism evidence="1 2">
    <name type="scientific">Mycolicibacterium tusciae</name>
    <dbReference type="NCBI Taxonomy" id="75922"/>
    <lineage>
        <taxon>Bacteria</taxon>
        <taxon>Bacillati</taxon>
        <taxon>Actinomycetota</taxon>
        <taxon>Actinomycetes</taxon>
        <taxon>Mycobacteriales</taxon>
        <taxon>Mycobacteriaceae</taxon>
        <taxon>Mycolicibacterium</taxon>
    </lineage>
</organism>
<dbReference type="RefSeq" id="WP_083125332.1">
    <property type="nucleotide sequence ID" value="NZ_MVIM01000004.1"/>
</dbReference>
<dbReference type="OrthoDB" id="4629222at2"/>
<name>A0A1X0JTH5_9MYCO</name>
<keyword evidence="2" id="KW-1185">Reference proteome</keyword>
<sequence>MNGYWKSVEVAVPVNMHPVHINNFITAEIHILARRAGEAVANVRIGAPREPRGDFIAWSASYLPTPQVIAA</sequence>
<protein>
    <submittedName>
        <fullName evidence="1">Uncharacterized protein</fullName>
    </submittedName>
</protein>
<dbReference type="EMBL" id="MVIM01000004">
    <property type="protein sequence ID" value="ORB66158.1"/>
    <property type="molecule type" value="Genomic_DNA"/>
</dbReference>
<comment type="caution">
    <text evidence="1">The sequence shown here is derived from an EMBL/GenBank/DDBJ whole genome shotgun (WGS) entry which is preliminary data.</text>
</comment>
<evidence type="ECO:0000313" key="1">
    <source>
        <dbReference type="EMBL" id="ORB66158.1"/>
    </source>
</evidence>